<reference evidence="1 2" key="1">
    <citation type="journal article" date="2016" name="Environ. Microbiol.">
        <title>New Methyloceanibacter diversity from North Sea sediments includes methanotroph containing solely the soluble methane monooxygenase.</title>
        <authorList>
            <person name="Vekeman B."/>
            <person name="Kerckhof F.M."/>
            <person name="Cremers G."/>
            <person name="de Vos P."/>
            <person name="Vandamme P."/>
            <person name="Boon N."/>
            <person name="Op den Camp H.J."/>
            <person name="Heylen K."/>
        </authorList>
    </citation>
    <scope>NUCLEOTIDE SEQUENCE [LARGE SCALE GENOMIC DNA]</scope>
    <source>
        <strain evidence="1 2">R-67177</strain>
    </source>
</reference>
<dbReference type="Proteomes" id="UP000095042">
    <property type="component" value="Unassembled WGS sequence"/>
</dbReference>
<accession>A0A1E3WC47</accession>
<comment type="caution">
    <text evidence="1">The sequence shown here is derived from an EMBL/GenBank/DDBJ whole genome shotgun (WGS) entry which is preliminary data.</text>
</comment>
<dbReference type="EMBL" id="LPWD01000126">
    <property type="protein sequence ID" value="ODS03300.1"/>
    <property type="molecule type" value="Genomic_DNA"/>
</dbReference>
<evidence type="ECO:0000313" key="2">
    <source>
        <dbReference type="Proteomes" id="UP000095042"/>
    </source>
</evidence>
<proteinExistence type="predicted"/>
<keyword evidence="2" id="KW-1185">Reference proteome</keyword>
<protein>
    <submittedName>
        <fullName evidence="1">Uncharacterized protein</fullName>
    </submittedName>
</protein>
<name>A0A1E3WC47_9HYPH</name>
<organism evidence="1 2">
    <name type="scientific">Methyloceanibacter marginalis</name>
    <dbReference type="NCBI Taxonomy" id="1774971"/>
    <lineage>
        <taxon>Bacteria</taxon>
        <taxon>Pseudomonadati</taxon>
        <taxon>Pseudomonadota</taxon>
        <taxon>Alphaproteobacteria</taxon>
        <taxon>Hyphomicrobiales</taxon>
        <taxon>Hyphomicrobiaceae</taxon>
        <taxon>Methyloceanibacter</taxon>
    </lineage>
</organism>
<dbReference type="AlphaFoldDB" id="A0A1E3WC47"/>
<evidence type="ECO:0000313" key="1">
    <source>
        <dbReference type="EMBL" id="ODS03300.1"/>
    </source>
</evidence>
<sequence>MDLFIAHRRRIDDAFVLIELLAQGLVLIDPWNRLAGVFCQSRERNRERRRRKQGAAFTGYFHGGLHVSKLLIARCREKNP</sequence>
<gene>
    <name evidence="1" type="ORF">AUC71_10310</name>
</gene>